<keyword evidence="2" id="KW-1133">Transmembrane helix</keyword>
<accession>A5IZD2</accession>
<protein>
    <submittedName>
        <fullName evidence="3">Uncharacterized protein</fullName>
    </submittedName>
</protein>
<dbReference type="HOGENOM" id="CLU_1213731_0_0_14"/>
<gene>
    <name evidence="3" type="ordered locus">MAG6910</name>
</gene>
<dbReference type="KEGG" id="maa:MAG6910"/>
<feature type="transmembrane region" description="Helical" evidence="2">
    <location>
        <begin position="114"/>
        <end position="132"/>
    </location>
</feature>
<feature type="transmembrane region" description="Helical" evidence="2">
    <location>
        <begin position="72"/>
        <end position="94"/>
    </location>
</feature>
<evidence type="ECO:0000256" key="1">
    <source>
        <dbReference type="SAM" id="MobiDB-lite"/>
    </source>
</evidence>
<feature type="transmembrane region" description="Helical" evidence="2">
    <location>
        <begin position="38"/>
        <end position="60"/>
    </location>
</feature>
<dbReference type="EMBL" id="CU179680">
    <property type="protein sequence ID" value="CAL59391.1"/>
    <property type="molecule type" value="Genomic_DNA"/>
</dbReference>
<proteinExistence type="predicted"/>
<reference evidence="4" key="1">
    <citation type="journal article" date="2007" name="PLoS Genet.">
        <title>Being pathogenic, plastic, and sexual while living with a nearly minimal bacterial genome.</title>
        <authorList>
            <person name="Sirand-Pugnet P."/>
            <person name="Lartigue C."/>
            <person name="Marenda M."/>
            <person name="Jacob D."/>
            <person name="Barre A."/>
            <person name="Barbe V."/>
            <person name="Schenowitz C."/>
            <person name="Mangenot S."/>
            <person name="Couloux A."/>
            <person name="Segurens B."/>
            <person name="de Daruvar A."/>
            <person name="Blanchard A."/>
            <person name="Citti C."/>
        </authorList>
    </citation>
    <scope>NUCLEOTIDE SEQUENCE [LARGE SCALE GENOMIC DNA]</scope>
    <source>
        <strain evidence="4">PG2</strain>
    </source>
</reference>
<evidence type="ECO:0000313" key="3">
    <source>
        <dbReference type="EMBL" id="CAL59391.1"/>
    </source>
</evidence>
<dbReference type="GeneID" id="93358417"/>
<name>A5IZD2_MYCAP</name>
<keyword evidence="2" id="KW-0472">Membrane</keyword>
<sequence>MNLDNNKNVPQFTDQKDKFFRWEEWFHYMSLKKSVWNILLWVFLSSLFLSLLIIFLSLIAVFSSESVKKPGIIFAITLTSIILLFLALSFGLWAQMKQTIWSARKYSDLKLAKYLLMVAIVLNPFFLIYLSIINKRQNNLKHTSSFNIKFLKESRSLSNDQTQTISTKYDEEYGYTNTYEAQINNSPSSSKVKSRKYVTNNYDDSYDQNYYETGSYDTSSKKRHKPDK</sequence>
<organism evidence="3 4">
    <name type="scientific">Mycoplasmopsis agalactiae (strain NCTC 10123 / CIP 59.7 / PG2)</name>
    <name type="common">Mycoplasma agalactiae</name>
    <dbReference type="NCBI Taxonomy" id="347257"/>
    <lineage>
        <taxon>Bacteria</taxon>
        <taxon>Bacillati</taxon>
        <taxon>Mycoplasmatota</taxon>
        <taxon>Mycoplasmoidales</taxon>
        <taxon>Metamycoplasmataceae</taxon>
        <taxon>Mycoplasmopsis</taxon>
    </lineage>
</organism>
<keyword evidence="2" id="KW-0812">Transmembrane</keyword>
<dbReference type="RefSeq" id="WP_011949844.1">
    <property type="nucleotide sequence ID" value="NC_009497.1"/>
</dbReference>
<dbReference type="Proteomes" id="UP000007065">
    <property type="component" value="Chromosome"/>
</dbReference>
<keyword evidence="4" id="KW-1185">Reference proteome</keyword>
<dbReference type="STRING" id="347257.MAG6910"/>
<evidence type="ECO:0000256" key="2">
    <source>
        <dbReference type="SAM" id="Phobius"/>
    </source>
</evidence>
<evidence type="ECO:0000313" key="4">
    <source>
        <dbReference type="Proteomes" id="UP000007065"/>
    </source>
</evidence>
<dbReference type="AlphaFoldDB" id="A5IZD2"/>
<feature type="compositionally biased region" description="Low complexity" evidence="1">
    <location>
        <begin position="202"/>
        <end position="211"/>
    </location>
</feature>
<feature type="region of interest" description="Disordered" evidence="1">
    <location>
        <begin position="202"/>
        <end position="228"/>
    </location>
</feature>